<feature type="transmembrane region" description="Helical" evidence="1">
    <location>
        <begin position="21"/>
        <end position="40"/>
    </location>
</feature>
<evidence type="ECO:0000256" key="1">
    <source>
        <dbReference type="SAM" id="Phobius"/>
    </source>
</evidence>
<name>A0A7W4IBT2_9PROT</name>
<dbReference type="EMBL" id="JABEQJ010000007">
    <property type="protein sequence ID" value="MBB2159950.1"/>
    <property type="molecule type" value="Genomic_DNA"/>
</dbReference>
<sequence length="56" mass="5721">MAENAHSTPASTRAAEPRAHILVALIVPFLIALAVVGLGTSDPVASGHAYAVETVR</sequence>
<proteinExistence type="predicted"/>
<keyword evidence="1" id="KW-0812">Transmembrane</keyword>
<dbReference type="RefSeq" id="WP_182996807.1">
    <property type="nucleotide sequence ID" value="NZ_JABEQJ010000007.1"/>
</dbReference>
<keyword evidence="1" id="KW-0472">Membrane</keyword>
<organism evidence="2 3">
    <name type="scientific">Gluconacetobacter sacchari</name>
    <dbReference type="NCBI Taxonomy" id="92759"/>
    <lineage>
        <taxon>Bacteria</taxon>
        <taxon>Pseudomonadati</taxon>
        <taxon>Pseudomonadota</taxon>
        <taxon>Alphaproteobacteria</taxon>
        <taxon>Acetobacterales</taxon>
        <taxon>Acetobacteraceae</taxon>
        <taxon>Gluconacetobacter</taxon>
    </lineage>
</organism>
<comment type="caution">
    <text evidence="2">The sequence shown here is derived from an EMBL/GenBank/DDBJ whole genome shotgun (WGS) entry which is preliminary data.</text>
</comment>
<dbReference type="Proteomes" id="UP000589085">
    <property type="component" value="Unassembled WGS sequence"/>
</dbReference>
<keyword evidence="1" id="KW-1133">Transmembrane helix</keyword>
<gene>
    <name evidence="2" type="ORF">HLH48_07150</name>
</gene>
<evidence type="ECO:0000313" key="2">
    <source>
        <dbReference type="EMBL" id="MBB2159950.1"/>
    </source>
</evidence>
<accession>A0A7W4IBT2</accession>
<dbReference type="AlphaFoldDB" id="A0A7W4IBT2"/>
<evidence type="ECO:0000313" key="3">
    <source>
        <dbReference type="Proteomes" id="UP000589085"/>
    </source>
</evidence>
<reference evidence="2 3" key="1">
    <citation type="submission" date="2020-04" db="EMBL/GenBank/DDBJ databases">
        <title>Description of novel Gluconacetobacter.</title>
        <authorList>
            <person name="Sombolestani A."/>
        </authorList>
    </citation>
    <scope>NUCLEOTIDE SEQUENCE [LARGE SCALE GENOMIC DNA]</scope>
    <source>
        <strain evidence="2 3">LMG 19747</strain>
    </source>
</reference>
<protein>
    <submittedName>
        <fullName evidence="2">Uncharacterized protein</fullName>
    </submittedName>
</protein>